<organism evidence="7">
    <name type="scientific">Gracilinema caldarium</name>
    <dbReference type="NCBI Taxonomy" id="215591"/>
    <lineage>
        <taxon>Bacteria</taxon>
        <taxon>Pseudomonadati</taxon>
        <taxon>Spirochaetota</taxon>
        <taxon>Spirochaetia</taxon>
        <taxon>Spirochaetales</taxon>
        <taxon>Breznakiellaceae</taxon>
        <taxon>Gracilinema</taxon>
    </lineage>
</organism>
<evidence type="ECO:0000313" key="7">
    <source>
        <dbReference type="EMBL" id="HFH29198.1"/>
    </source>
</evidence>
<dbReference type="SUPFAM" id="SSF118010">
    <property type="entry name" value="TM1457-like"/>
    <property type="match status" value="1"/>
</dbReference>
<gene>
    <name evidence="7" type="ORF">ENS59_06755</name>
</gene>
<reference evidence="7" key="1">
    <citation type="journal article" date="2020" name="mSystems">
        <title>Genome- and Community-Level Interaction Insights into Carbon Utilization and Element Cycling Functions of Hydrothermarchaeota in Hydrothermal Sediment.</title>
        <authorList>
            <person name="Zhou Z."/>
            <person name="Liu Y."/>
            <person name="Xu W."/>
            <person name="Pan J."/>
            <person name="Luo Z.H."/>
            <person name="Li M."/>
        </authorList>
    </citation>
    <scope>NUCLEOTIDE SEQUENCE [LARGE SCALE GENOMIC DNA]</scope>
    <source>
        <strain evidence="7">SpSt-503</strain>
    </source>
</reference>
<keyword evidence="3" id="KW-0378">Hydrolase</keyword>
<keyword evidence="1" id="KW-0690">Ribosome biogenesis</keyword>
<evidence type="ECO:0000256" key="5">
    <source>
        <dbReference type="ARBA" id="ARBA00044503"/>
    </source>
</evidence>
<dbReference type="GO" id="GO:0042254">
    <property type="term" value="P:ribosome biogenesis"/>
    <property type="evidence" value="ECO:0007669"/>
    <property type="project" value="UniProtKB-KW"/>
</dbReference>
<dbReference type="GO" id="GO:0008234">
    <property type="term" value="F:cysteine-type peptidase activity"/>
    <property type="evidence" value="ECO:0007669"/>
    <property type="project" value="UniProtKB-KW"/>
</dbReference>
<dbReference type="InterPro" id="IPR007422">
    <property type="entry name" value="Peptidase_Prp"/>
</dbReference>
<proteinExistence type="inferred from homology"/>
<dbReference type="Pfam" id="PF04327">
    <property type="entry name" value="Peptidase_Prp"/>
    <property type="match status" value="1"/>
</dbReference>
<dbReference type="AlphaFoldDB" id="A0A7C3I3P5"/>
<keyword evidence="4" id="KW-0788">Thiol protease</keyword>
<evidence type="ECO:0000256" key="6">
    <source>
        <dbReference type="ARBA" id="ARBA00044538"/>
    </source>
</evidence>
<dbReference type="CDD" id="cd16332">
    <property type="entry name" value="Prp-like"/>
    <property type="match status" value="1"/>
</dbReference>
<evidence type="ECO:0000256" key="4">
    <source>
        <dbReference type="ARBA" id="ARBA00022807"/>
    </source>
</evidence>
<evidence type="ECO:0000256" key="3">
    <source>
        <dbReference type="ARBA" id="ARBA00022801"/>
    </source>
</evidence>
<keyword evidence="2 7" id="KW-0645">Protease</keyword>
<dbReference type="GO" id="GO:0006508">
    <property type="term" value="P:proteolysis"/>
    <property type="evidence" value="ECO:0007669"/>
    <property type="project" value="UniProtKB-KW"/>
</dbReference>
<name>A0A7C3I3P5_9SPIR</name>
<comment type="similarity">
    <text evidence="5">Belongs to the Prp family.</text>
</comment>
<protein>
    <recommendedName>
        <fullName evidence="6">Ribosomal processing cysteine protease Prp</fullName>
    </recommendedName>
</protein>
<dbReference type="InterPro" id="IPR036764">
    <property type="entry name" value="Peptidase_Prp_sf"/>
</dbReference>
<evidence type="ECO:0000256" key="2">
    <source>
        <dbReference type="ARBA" id="ARBA00022670"/>
    </source>
</evidence>
<accession>A0A7C3I3P5</accession>
<evidence type="ECO:0000256" key="1">
    <source>
        <dbReference type="ARBA" id="ARBA00022517"/>
    </source>
</evidence>
<sequence>MVTVDVVLDSAGLLKSCLVSGHAGAGPRNGDVVCAAVSVLSRTALRTLSKTEGVTARGKAPKRGELFMEIEYTEACTGQVAGITAFLLEGFFSVSEEFPEHCSVRIQRDRR</sequence>
<dbReference type="EMBL" id="DSVL01000208">
    <property type="protein sequence ID" value="HFH29198.1"/>
    <property type="molecule type" value="Genomic_DNA"/>
</dbReference>
<dbReference type="Gene3D" id="3.30.70.1490">
    <property type="entry name" value="Cysteine protease Prp"/>
    <property type="match status" value="1"/>
</dbReference>
<comment type="caution">
    <text evidence="7">The sequence shown here is derived from an EMBL/GenBank/DDBJ whole genome shotgun (WGS) entry which is preliminary data.</text>
</comment>